<dbReference type="SUPFAM" id="SSF47336">
    <property type="entry name" value="ACP-like"/>
    <property type="match status" value="1"/>
</dbReference>
<evidence type="ECO:0000313" key="1">
    <source>
        <dbReference type="EMBL" id="GLQ88544.1"/>
    </source>
</evidence>
<proteinExistence type="predicted"/>
<dbReference type="RefSeq" id="WP_284331985.1">
    <property type="nucleotide sequence ID" value="NZ_BSOA01000018.1"/>
</dbReference>
<sequence length="80" mass="9107">MSDNNDKLHQVFADSLNIDRKRITDSLGYNTIPEWDSVAHMALIAALENDFDIMLDTDDIVDMSSVAKAREILSKYDVQF</sequence>
<dbReference type="InterPro" id="IPR036736">
    <property type="entry name" value="ACP-like_sf"/>
</dbReference>
<accession>A0ABQ5XA82</accession>
<evidence type="ECO:0000313" key="2">
    <source>
        <dbReference type="Proteomes" id="UP001156627"/>
    </source>
</evidence>
<reference evidence="2" key="1">
    <citation type="journal article" date="2019" name="Int. J. Syst. Evol. Microbiol.">
        <title>The Global Catalogue of Microorganisms (GCM) 10K type strain sequencing project: providing services to taxonomists for standard genome sequencing and annotation.</title>
        <authorList>
            <consortium name="The Broad Institute Genomics Platform"/>
            <consortium name="The Broad Institute Genome Sequencing Center for Infectious Disease"/>
            <person name="Wu L."/>
            <person name="Ma J."/>
        </authorList>
    </citation>
    <scope>NUCLEOTIDE SEQUENCE [LARGE SCALE GENOMIC DNA]</scope>
    <source>
        <strain evidence="2">NBRC 111981</strain>
    </source>
</reference>
<dbReference type="Proteomes" id="UP001156627">
    <property type="component" value="Unassembled WGS sequence"/>
</dbReference>
<dbReference type="EMBL" id="BSOA01000018">
    <property type="protein sequence ID" value="GLQ88544.1"/>
    <property type="molecule type" value="Genomic_DNA"/>
</dbReference>
<comment type="caution">
    <text evidence="1">The sequence shown here is derived from an EMBL/GenBank/DDBJ whole genome shotgun (WGS) entry which is preliminary data.</text>
</comment>
<keyword evidence="2" id="KW-1185">Reference proteome</keyword>
<name>A0ABQ5XA82_9GAMM</name>
<gene>
    <name evidence="1" type="ORF">GCM10007898_21140</name>
</gene>
<dbReference type="Gene3D" id="1.10.1200.10">
    <property type="entry name" value="ACP-like"/>
    <property type="match status" value="1"/>
</dbReference>
<organism evidence="1 2">
    <name type="scientific">Dyella flagellata</name>
    <dbReference type="NCBI Taxonomy" id="1867833"/>
    <lineage>
        <taxon>Bacteria</taxon>
        <taxon>Pseudomonadati</taxon>
        <taxon>Pseudomonadota</taxon>
        <taxon>Gammaproteobacteria</taxon>
        <taxon>Lysobacterales</taxon>
        <taxon>Rhodanobacteraceae</taxon>
        <taxon>Dyella</taxon>
    </lineage>
</organism>
<protein>
    <submittedName>
        <fullName evidence="1">Acyl carrier protein</fullName>
    </submittedName>
</protein>